<dbReference type="STRING" id="570519.SAMN04488116_2325"/>
<dbReference type="EMBL" id="FQWL01000003">
    <property type="protein sequence ID" value="SHG73756.1"/>
    <property type="molecule type" value="Genomic_DNA"/>
</dbReference>
<keyword evidence="1" id="KW-0812">Transmembrane</keyword>
<organism evidence="3 4">
    <name type="scientific">Flagellimonas flava</name>
    <dbReference type="NCBI Taxonomy" id="570519"/>
    <lineage>
        <taxon>Bacteria</taxon>
        <taxon>Pseudomonadati</taxon>
        <taxon>Bacteroidota</taxon>
        <taxon>Flavobacteriia</taxon>
        <taxon>Flavobacteriales</taxon>
        <taxon>Flavobacteriaceae</taxon>
        <taxon>Flagellimonas</taxon>
    </lineage>
</organism>
<gene>
    <name evidence="3" type="ORF">SAMN04488116_2325</name>
</gene>
<feature type="transmembrane region" description="Helical" evidence="1">
    <location>
        <begin position="196"/>
        <end position="217"/>
    </location>
</feature>
<evidence type="ECO:0000313" key="4">
    <source>
        <dbReference type="Proteomes" id="UP000184532"/>
    </source>
</evidence>
<accession>A0A1M5M945</accession>
<dbReference type="Proteomes" id="UP000184532">
    <property type="component" value="Unassembled WGS sequence"/>
</dbReference>
<feature type="transmembrane region" description="Helical" evidence="1">
    <location>
        <begin position="12"/>
        <end position="32"/>
    </location>
</feature>
<reference evidence="4" key="1">
    <citation type="submission" date="2016-11" db="EMBL/GenBank/DDBJ databases">
        <authorList>
            <person name="Varghese N."/>
            <person name="Submissions S."/>
        </authorList>
    </citation>
    <scope>NUCLEOTIDE SEQUENCE [LARGE SCALE GENOMIC DNA]</scope>
    <source>
        <strain evidence="4">DSM 22638</strain>
    </source>
</reference>
<feature type="transmembrane region" description="Helical" evidence="1">
    <location>
        <begin position="38"/>
        <end position="53"/>
    </location>
</feature>
<protein>
    <submittedName>
        <fullName evidence="3">Ion channel</fullName>
    </submittedName>
</protein>
<evidence type="ECO:0000313" key="3">
    <source>
        <dbReference type="EMBL" id="SHG73756.1"/>
    </source>
</evidence>
<dbReference type="AlphaFoldDB" id="A0A1M5M945"/>
<dbReference type="Pfam" id="PF07885">
    <property type="entry name" value="Ion_trans_2"/>
    <property type="match status" value="1"/>
</dbReference>
<feature type="transmembrane region" description="Helical" evidence="1">
    <location>
        <begin position="87"/>
        <end position="106"/>
    </location>
</feature>
<evidence type="ECO:0000259" key="2">
    <source>
        <dbReference type="Pfam" id="PF07885"/>
    </source>
</evidence>
<keyword evidence="4" id="KW-1185">Reference proteome</keyword>
<feature type="transmembrane region" description="Helical" evidence="1">
    <location>
        <begin position="167"/>
        <end position="184"/>
    </location>
</feature>
<dbReference type="RefSeq" id="WP_073179687.1">
    <property type="nucleotide sequence ID" value="NZ_FQWL01000003.1"/>
</dbReference>
<proteinExistence type="predicted"/>
<evidence type="ECO:0000256" key="1">
    <source>
        <dbReference type="SAM" id="Phobius"/>
    </source>
</evidence>
<keyword evidence="1" id="KW-1133">Transmembrane helix</keyword>
<feature type="transmembrane region" description="Helical" evidence="1">
    <location>
        <begin position="60"/>
        <end position="81"/>
    </location>
</feature>
<dbReference type="InterPro" id="IPR013099">
    <property type="entry name" value="K_chnl_dom"/>
</dbReference>
<feature type="transmembrane region" description="Helical" evidence="1">
    <location>
        <begin position="118"/>
        <end position="147"/>
    </location>
</feature>
<dbReference type="Gene3D" id="1.10.287.70">
    <property type="match status" value="1"/>
</dbReference>
<keyword evidence="1" id="KW-0472">Membrane</keyword>
<sequence>MFDKLYHTRFELFLSSQVAILFGSLIVPSAIFENVLEPILFLVNLFAGVVLISKKPKLMWFGMAMLFVSAVVFAISTGLAINSRELGFIRMTGYFLFYLVVTLEILKQVWFAEQVSKNVIFGLISGYISLGLIGFFICLTIELVIPGSFMGGALSGLGNNGLLAEELMYFSFITLMTIGYGDILPVTGLAQKATMFIGLTGQVYLVIITAVVVGKFLQQK</sequence>
<feature type="domain" description="Potassium channel" evidence="2">
    <location>
        <begin position="166"/>
        <end position="214"/>
    </location>
</feature>
<dbReference type="SUPFAM" id="SSF81324">
    <property type="entry name" value="Voltage-gated potassium channels"/>
    <property type="match status" value="1"/>
</dbReference>
<name>A0A1M5M945_9FLAO</name>
<dbReference type="OrthoDB" id="9799090at2"/>